<sequence length="374" mass="42503">MFHQPMGLVYDLDLFSKKLHRNSTSDRRRATTNYDKHGYPITTFGGSSYRDPVVHVLQVGPGVVVNFVEGPSSRHRTWPPQTMDYNNNKFNGRNGRSFQCHDPFADPRGIPSGLPPPPPPPLIRTNFNGRPLPPPPPPPSEFSNHPSSPRSPRFSVDEHHPDAHFSIPHHPQPYYEEEDPMEPPRPSLHVADPVFLDVRDSPPQHVSSPLDIPSVPNSPETLDSSFHSLSPSSSDSSSFNNRHPDDHRYYDAQQRSPAFSEHPPSLPSSPRIRRQSDFSAVSLTPKTRSVRFHDNPVLPHTSERRKGWFNRRGDELWDNEGSYVPAPEGDQYPADLQNYPEPGRGWMNEEGVVIDMKRRLIRKKLRPVLKKPTL</sequence>
<keyword evidence="3" id="KW-1185">Reference proteome</keyword>
<feature type="compositionally biased region" description="Pro residues" evidence="1">
    <location>
        <begin position="113"/>
        <end position="122"/>
    </location>
</feature>
<feature type="compositionally biased region" description="Polar residues" evidence="1">
    <location>
        <begin position="79"/>
        <end position="97"/>
    </location>
</feature>
<name>A0AAV5A7U4_9AGAM</name>
<dbReference type="Proteomes" id="UP001050691">
    <property type="component" value="Unassembled WGS sequence"/>
</dbReference>
<feature type="compositionally biased region" description="Low complexity" evidence="1">
    <location>
        <begin position="222"/>
        <end position="241"/>
    </location>
</feature>
<reference evidence="2" key="1">
    <citation type="submission" date="2021-10" db="EMBL/GenBank/DDBJ databases">
        <title>De novo Genome Assembly of Clathrus columnatus (Basidiomycota, Fungi) Using Illumina and Nanopore Sequence Data.</title>
        <authorList>
            <person name="Ogiso-Tanaka E."/>
            <person name="Itagaki H."/>
            <person name="Hosoya T."/>
            <person name="Hosaka K."/>
        </authorList>
    </citation>
    <scope>NUCLEOTIDE SEQUENCE</scope>
    <source>
        <strain evidence="2">MO-923</strain>
    </source>
</reference>
<evidence type="ECO:0000313" key="2">
    <source>
        <dbReference type="EMBL" id="GJJ10697.1"/>
    </source>
</evidence>
<gene>
    <name evidence="2" type="ORF">Clacol_004924</name>
</gene>
<feature type="region of interest" description="Disordered" evidence="1">
    <location>
        <begin position="75"/>
        <end position="277"/>
    </location>
</feature>
<protein>
    <submittedName>
        <fullName evidence="2">Uncharacterized protein</fullName>
    </submittedName>
</protein>
<evidence type="ECO:0000313" key="3">
    <source>
        <dbReference type="Proteomes" id="UP001050691"/>
    </source>
</evidence>
<comment type="caution">
    <text evidence="2">The sequence shown here is derived from an EMBL/GenBank/DDBJ whole genome shotgun (WGS) entry which is preliminary data.</text>
</comment>
<dbReference type="AlphaFoldDB" id="A0AAV5A7U4"/>
<feature type="compositionally biased region" description="Pro residues" evidence="1">
    <location>
        <begin position="131"/>
        <end position="140"/>
    </location>
</feature>
<proteinExistence type="predicted"/>
<dbReference type="EMBL" id="BPWL01000005">
    <property type="protein sequence ID" value="GJJ10697.1"/>
    <property type="molecule type" value="Genomic_DNA"/>
</dbReference>
<accession>A0AAV5A7U4</accession>
<organism evidence="2 3">
    <name type="scientific">Clathrus columnatus</name>
    <dbReference type="NCBI Taxonomy" id="1419009"/>
    <lineage>
        <taxon>Eukaryota</taxon>
        <taxon>Fungi</taxon>
        <taxon>Dikarya</taxon>
        <taxon>Basidiomycota</taxon>
        <taxon>Agaricomycotina</taxon>
        <taxon>Agaricomycetes</taxon>
        <taxon>Phallomycetidae</taxon>
        <taxon>Phallales</taxon>
        <taxon>Clathraceae</taxon>
        <taxon>Clathrus</taxon>
    </lineage>
</organism>
<evidence type="ECO:0000256" key="1">
    <source>
        <dbReference type="SAM" id="MobiDB-lite"/>
    </source>
</evidence>